<evidence type="ECO:0000256" key="1">
    <source>
        <dbReference type="SAM" id="MobiDB-lite"/>
    </source>
</evidence>
<evidence type="ECO:0000313" key="4">
    <source>
        <dbReference type="EMBL" id="ROO90976.1"/>
    </source>
</evidence>
<evidence type="ECO:0000256" key="2">
    <source>
        <dbReference type="SAM" id="Phobius"/>
    </source>
</evidence>
<dbReference type="Proteomes" id="UP000272400">
    <property type="component" value="Unassembled WGS sequence"/>
</dbReference>
<keyword evidence="2" id="KW-1133">Transmembrane helix</keyword>
<accession>A0A3N1DBY0</accession>
<proteinExistence type="predicted"/>
<feature type="region of interest" description="Disordered" evidence="1">
    <location>
        <begin position="143"/>
        <end position="493"/>
    </location>
</feature>
<feature type="compositionally biased region" description="Low complexity" evidence="1">
    <location>
        <begin position="202"/>
        <end position="215"/>
    </location>
</feature>
<gene>
    <name evidence="4" type="ORF">EDD29_8718</name>
</gene>
<feature type="compositionally biased region" description="Polar residues" evidence="1">
    <location>
        <begin position="298"/>
        <end position="307"/>
    </location>
</feature>
<feature type="compositionally biased region" description="Low complexity" evidence="1">
    <location>
        <begin position="169"/>
        <end position="182"/>
    </location>
</feature>
<reference evidence="4 5" key="1">
    <citation type="submission" date="2018-11" db="EMBL/GenBank/DDBJ databases">
        <title>Sequencing the genomes of 1000 actinobacteria strains.</title>
        <authorList>
            <person name="Klenk H.-P."/>
        </authorList>
    </citation>
    <scope>NUCLEOTIDE SEQUENCE [LARGE SCALE GENOMIC DNA]</scope>
    <source>
        <strain evidence="4 5">DSM 44254</strain>
    </source>
</reference>
<dbReference type="RefSeq" id="WP_148086292.1">
    <property type="nucleotide sequence ID" value="NZ_RJKE01000001.1"/>
</dbReference>
<keyword evidence="2" id="KW-0472">Membrane</keyword>
<feature type="compositionally biased region" description="Low complexity" evidence="1">
    <location>
        <begin position="319"/>
        <end position="344"/>
    </location>
</feature>
<name>A0A3N1DBY0_9ACTN</name>
<feature type="transmembrane region" description="Helical" evidence="2">
    <location>
        <begin position="552"/>
        <end position="577"/>
    </location>
</feature>
<dbReference type="EMBL" id="RJKE01000001">
    <property type="protein sequence ID" value="ROO90976.1"/>
    <property type="molecule type" value="Genomic_DNA"/>
</dbReference>
<keyword evidence="3" id="KW-0732">Signal</keyword>
<feature type="chain" id="PRO_5018024670" evidence="3">
    <location>
        <begin position="27"/>
        <end position="595"/>
    </location>
</feature>
<keyword evidence="2" id="KW-0812">Transmembrane</keyword>
<feature type="compositionally biased region" description="Low complexity" evidence="1">
    <location>
        <begin position="244"/>
        <end position="259"/>
    </location>
</feature>
<keyword evidence="5" id="KW-1185">Reference proteome</keyword>
<evidence type="ECO:0000256" key="3">
    <source>
        <dbReference type="SAM" id="SignalP"/>
    </source>
</evidence>
<organism evidence="4 5">
    <name type="scientific">Actinocorallia herbida</name>
    <dbReference type="NCBI Taxonomy" id="58109"/>
    <lineage>
        <taxon>Bacteria</taxon>
        <taxon>Bacillati</taxon>
        <taxon>Actinomycetota</taxon>
        <taxon>Actinomycetes</taxon>
        <taxon>Streptosporangiales</taxon>
        <taxon>Thermomonosporaceae</taxon>
        <taxon>Actinocorallia</taxon>
    </lineage>
</organism>
<sequence>MGRTRSTAVAAGLSAGLLAWPMAAWSSGETAEDRPSGARKVEVEAVAAALGRAADVHYYEVSLSVPEGVAKDVRLSVSAEGADAEWAEKPESCVAVPTGLSCSPGSVKGTVRLPRFGVRETGTPGRFTAAVSAANAAGTIVTADPASGSVPVLEPVPTPTDGPDPAENGVGDDLVGDGLEGVVDGGLVRGPDAAEMPDDLTDGTAEPDATTAADDSAADAEDSAAEVAGAKEPDLDWIKDTGFDDAAAFPDAAGEDAAPSGADPAPLANAGAGDSGDGEAEEPRKEEPDSAAEGESPKPTSSPTPVRTNADPAGEEAGRPAAEPAIGPTTSSTTSPAPTPTRTPFGRPSARPAVQPSTGLKADPPPKSSGRPAQQAGNGAVSGPSITLPPGQLGPSASGRPALEVPVEQFLPEPQGPAVTEPVQVTPPAISLPQVVPQPGAQPGPQVLPENLPRGPVVPRVPEAPQPQVAPPVAEGPGGFDAAPPMATASGGIDGLPVVTPSVAPPARALPGLAPAPAQVPAPAAPTPHLVEHAAMSLDTADAWAEPKEKSAWLTVLAVAVVGEVLLLWCTVAIGAWRRRLSLHDGYPLRRRGRR</sequence>
<feature type="signal peptide" evidence="3">
    <location>
        <begin position="1"/>
        <end position="26"/>
    </location>
</feature>
<comment type="caution">
    <text evidence="4">The sequence shown here is derived from an EMBL/GenBank/DDBJ whole genome shotgun (WGS) entry which is preliminary data.</text>
</comment>
<feature type="compositionally biased region" description="Basic and acidic residues" evidence="1">
    <location>
        <begin position="229"/>
        <end position="242"/>
    </location>
</feature>
<evidence type="ECO:0000313" key="5">
    <source>
        <dbReference type="Proteomes" id="UP000272400"/>
    </source>
</evidence>
<feature type="compositionally biased region" description="Low complexity" evidence="1">
    <location>
        <begin position="432"/>
        <end position="449"/>
    </location>
</feature>
<protein>
    <submittedName>
        <fullName evidence="4">Uncharacterized protein</fullName>
    </submittedName>
</protein>
<dbReference type="AlphaFoldDB" id="A0A3N1DBY0"/>